<evidence type="ECO:0000256" key="6">
    <source>
        <dbReference type="ARBA" id="ARBA00022989"/>
    </source>
</evidence>
<keyword evidence="6 10" id="KW-1133">Transmembrane helix</keyword>
<keyword evidence="8" id="KW-0675">Receptor</keyword>
<dbReference type="PANTHER" id="PTHR21137">
    <property type="entry name" value="ODORANT RECEPTOR"/>
    <property type="match status" value="1"/>
</dbReference>
<evidence type="ECO:0000256" key="10">
    <source>
        <dbReference type="SAM" id="Phobius"/>
    </source>
</evidence>
<keyword evidence="7 10" id="KW-0472">Membrane</keyword>
<dbReference type="GO" id="GO:0005886">
    <property type="term" value="C:plasma membrane"/>
    <property type="evidence" value="ECO:0007669"/>
    <property type="project" value="UniProtKB-SubCell"/>
</dbReference>
<gene>
    <name evidence="11" type="ORF">WN55_07133</name>
</gene>
<evidence type="ECO:0000256" key="2">
    <source>
        <dbReference type="ARBA" id="ARBA00022475"/>
    </source>
</evidence>
<name>A0A154P2G1_DUFNO</name>
<keyword evidence="9" id="KW-0807">Transducer</keyword>
<dbReference type="GO" id="GO:0005549">
    <property type="term" value="F:odorant binding"/>
    <property type="evidence" value="ECO:0007669"/>
    <property type="project" value="InterPro"/>
</dbReference>
<accession>A0A154P2G1</accession>
<evidence type="ECO:0000256" key="4">
    <source>
        <dbReference type="ARBA" id="ARBA00022692"/>
    </source>
</evidence>
<comment type="subcellular location">
    <subcellularLocation>
        <location evidence="1">Cell membrane</location>
        <topology evidence="1">Multi-pass membrane protein</topology>
    </subcellularLocation>
</comment>
<evidence type="ECO:0000256" key="9">
    <source>
        <dbReference type="ARBA" id="ARBA00023224"/>
    </source>
</evidence>
<dbReference type="GO" id="GO:0007165">
    <property type="term" value="P:signal transduction"/>
    <property type="evidence" value="ECO:0007669"/>
    <property type="project" value="UniProtKB-KW"/>
</dbReference>
<feature type="transmembrane region" description="Helical" evidence="10">
    <location>
        <begin position="860"/>
        <end position="881"/>
    </location>
</feature>
<feature type="transmembrane region" description="Helical" evidence="10">
    <location>
        <begin position="641"/>
        <end position="664"/>
    </location>
</feature>
<evidence type="ECO:0000256" key="3">
    <source>
        <dbReference type="ARBA" id="ARBA00022606"/>
    </source>
</evidence>
<evidence type="ECO:0000256" key="8">
    <source>
        <dbReference type="ARBA" id="ARBA00023170"/>
    </source>
</evidence>
<feature type="transmembrane region" description="Helical" evidence="10">
    <location>
        <begin position="301"/>
        <end position="321"/>
    </location>
</feature>
<keyword evidence="12" id="KW-1185">Reference proteome</keyword>
<feature type="non-terminal residue" evidence="11">
    <location>
        <position position="1"/>
    </location>
</feature>
<feature type="transmembrane region" description="Helical" evidence="10">
    <location>
        <begin position="148"/>
        <end position="169"/>
    </location>
</feature>
<evidence type="ECO:0008006" key="13">
    <source>
        <dbReference type="Google" id="ProtNLM"/>
    </source>
</evidence>
<dbReference type="AlphaFoldDB" id="A0A154P2G1"/>
<feature type="transmembrane region" description="Helical" evidence="10">
    <location>
        <begin position="754"/>
        <end position="775"/>
    </location>
</feature>
<keyword evidence="4 10" id="KW-0812">Transmembrane</keyword>
<organism evidence="11 12">
    <name type="scientific">Dufourea novaeangliae</name>
    <name type="common">Sweat bee</name>
    <dbReference type="NCBI Taxonomy" id="178035"/>
    <lineage>
        <taxon>Eukaryota</taxon>
        <taxon>Metazoa</taxon>
        <taxon>Ecdysozoa</taxon>
        <taxon>Arthropoda</taxon>
        <taxon>Hexapoda</taxon>
        <taxon>Insecta</taxon>
        <taxon>Pterygota</taxon>
        <taxon>Neoptera</taxon>
        <taxon>Endopterygota</taxon>
        <taxon>Hymenoptera</taxon>
        <taxon>Apocrita</taxon>
        <taxon>Aculeata</taxon>
        <taxon>Apoidea</taxon>
        <taxon>Anthophila</taxon>
        <taxon>Halictidae</taxon>
        <taxon>Rophitinae</taxon>
        <taxon>Dufourea</taxon>
    </lineage>
</organism>
<keyword evidence="3" id="KW-0716">Sensory transduction</keyword>
<proteinExistence type="predicted"/>
<dbReference type="STRING" id="178035.A0A154P2G1"/>
<sequence length="888" mass="101657">QRLFFDMENFCKYATEEDRIVVQRHMDSYKYSHVVYAIWCFLTCLFVVSGPLYSPQMFPTLAIYPFPVEYQPMKSIIFFHQILVGCQATAGMAIDAQIALLLRYATVRFEILAIQLRKAKSGQDLNACIREHVKLLWYTKSVYKSVRFIALATVATTHIAVIFGSLNLVTSNKTAAAAYETNWFEENVDIQRKIRFIILRSHRLEAIEISGIMPKITLSYYASVGTPRKRNPVQGRPIEDYVYPRPTNPRPFSPCATMFDQVSPEKVINFTRVCVALSFCWPLPTTATRSELRRFKFVRSILALNAIALMSALLYSLYGYYDDPANFAQAACLMTAITHALMQICFGITQYEHLQWLIEEITAYCEEAKTNERQILQRYVDRYSMFYGISAIWFYLTAVMVVVGTLFISQPFPTKAEYPFPVDYEPVRSIIFFSQALAGFQCAAHISFNIFVAMLLFFAVARYEILMMELQNVTRFVDLTNCLRKYSHAKVYAQEVANCAWYVVATTVSVSTVALVVGGVNFFGHQPLTVKLQYVCILGTGLLEVFMCALPADHLLDMSQKALHSVYEGRWYEQDVKLQKTVLYTLTYRNPVAVRIKCIVPVLSLKFFGSWLIEEMIAYCEKAKTNERQVLQSYIDRYSMFYFLVAIWFYMTAVMVFVGAYLLNQPFPTKAEYPFPVDHQPVKSIIFLMQTVIAFQCSAHVCVNVFVGMLLFFSVARYEILMLELQKVTRFVDLTNCLRKYSHAKIYAQEVANCAWYVVATTVSMSAAALVLSGLNCFGNQPLSVKVQFVGILGTVLLEVFISALPADHLRDMSLKSLHSVYEGRWFEQDVKLQKTVLYTLTYQNPVEIRINCIVPILSLNYFCSFVSNAFSFFTALRVIMSDEDGEL</sequence>
<feature type="transmembrane region" description="Helical" evidence="10">
    <location>
        <begin position="386"/>
        <end position="410"/>
    </location>
</feature>
<feature type="transmembrane region" description="Helical" evidence="10">
    <location>
        <begin position="787"/>
        <end position="807"/>
    </location>
</feature>
<evidence type="ECO:0000256" key="5">
    <source>
        <dbReference type="ARBA" id="ARBA00022725"/>
    </source>
</evidence>
<protein>
    <recommendedName>
        <fullName evidence="13">Odorant receptor Or2</fullName>
    </recommendedName>
</protein>
<dbReference type="EMBL" id="KQ434804">
    <property type="protein sequence ID" value="KZC06047.1"/>
    <property type="molecule type" value="Genomic_DNA"/>
</dbReference>
<reference evidence="11 12" key="1">
    <citation type="submission" date="2015-07" db="EMBL/GenBank/DDBJ databases">
        <title>The genome of Dufourea novaeangliae.</title>
        <authorList>
            <person name="Pan H."/>
            <person name="Kapheim K."/>
        </authorList>
    </citation>
    <scope>NUCLEOTIDE SEQUENCE [LARGE SCALE GENOMIC DNA]</scope>
    <source>
        <strain evidence="11">0120121106</strain>
        <tissue evidence="11">Whole body</tissue>
    </source>
</reference>
<feature type="transmembrane region" description="Helical" evidence="10">
    <location>
        <begin position="532"/>
        <end position="552"/>
    </location>
</feature>
<keyword evidence="5" id="KW-0552">Olfaction</keyword>
<evidence type="ECO:0000256" key="7">
    <source>
        <dbReference type="ARBA" id="ARBA00023136"/>
    </source>
</evidence>
<dbReference type="GO" id="GO:0004984">
    <property type="term" value="F:olfactory receptor activity"/>
    <property type="evidence" value="ECO:0007669"/>
    <property type="project" value="InterPro"/>
</dbReference>
<dbReference type="Proteomes" id="UP000076502">
    <property type="component" value="Unassembled WGS sequence"/>
</dbReference>
<feature type="transmembrane region" description="Helical" evidence="10">
    <location>
        <begin position="499"/>
        <end position="520"/>
    </location>
</feature>
<dbReference type="InterPro" id="IPR004117">
    <property type="entry name" value="7tm6_olfct_rcpt"/>
</dbReference>
<evidence type="ECO:0000313" key="11">
    <source>
        <dbReference type="EMBL" id="KZC06047.1"/>
    </source>
</evidence>
<dbReference type="OrthoDB" id="7179992at2759"/>
<dbReference type="Pfam" id="PF02949">
    <property type="entry name" value="7tm_6"/>
    <property type="match status" value="3"/>
</dbReference>
<feature type="transmembrane region" description="Helical" evidence="10">
    <location>
        <begin position="684"/>
        <end position="713"/>
    </location>
</feature>
<feature type="transmembrane region" description="Helical" evidence="10">
    <location>
        <begin position="430"/>
        <end position="461"/>
    </location>
</feature>
<keyword evidence="2" id="KW-1003">Cell membrane</keyword>
<feature type="transmembrane region" description="Helical" evidence="10">
    <location>
        <begin position="34"/>
        <end position="53"/>
    </location>
</feature>
<evidence type="ECO:0000313" key="12">
    <source>
        <dbReference type="Proteomes" id="UP000076502"/>
    </source>
</evidence>
<dbReference type="PANTHER" id="PTHR21137:SF35">
    <property type="entry name" value="ODORANT RECEPTOR 19A-RELATED"/>
    <property type="match status" value="1"/>
</dbReference>
<feature type="transmembrane region" description="Helical" evidence="10">
    <location>
        <begin position="327"/>
        <end position="348"/>
    </location>
</feature>
<evidence type="ECO:0000256" key="1">
    <source>
        <dbReference type="ARBA" id="ARBA00004651"/>
    </source>
</evidence>